<dbReference type="EMBL" id="PVTD01000003">
    <property type="protein sequence ID" value="PRY24443.1"/>
    <property type="molecule type" value="Genomic_DNA"/>
</dbReference>
<dbReference type="GO" id="GO:0047545">
    <property type="term" value="F:(S)-2-hydroxyglutarate dehydrogenase activity"/>
    <property type="evidence" value="ECO:0007669"/>
    <property type="project" value="TreeGrafter"/>
</dbReference>
<evidence type="ECO:0000256" key="2">
    <source>
        <dbReference type="ARBA" id="ARBA00022630"/>
    </source>
</evidence>
<keyword evidence="2" id="KW-0285">Flavoprotein</keyword>
<keyword evidence="4" id="KW-0560">Oxidoreductase</keyword>
<feature type="domain" description="FAD dependent oxidoreductase" evidence="6">
    <location>
        <begin position="5"/>
        <end position="368"/>
    </location>
</feature>
<evidence type="ECO:0000256" key="1">
    <source>
        <dbReference type="ARBA" id="ARBA00001974"/>
    </source>
</evidence>
<reference evidence="7 8" key="1">
    <citation type="submission" date="2018-03" db="EMBL/GenBank/DDBJ databases">
        <title>Genomic Encyclopedia of Archaeal and Bacterial Type Strains, Phase II (KMG-II): from individual species to whole genera.</title>
        <authorList>
            <person name="Goeker M."/>
        </authorList>
    </citation>
    <scope>NUCLEOTIDE SEQUENCE [LARGE SCALE GENOMIC DNA]</scope>
    <source>
        <strain evidence="7 8">DSM 29328</strain>
    </source>
</reference>
<comment type="cofactor">
    <cofactor evidence="1">
        <name>FAD</name>
        <dbReference type="ChEBI" id="CHEBI:57692"/>
    </cofactor>
</comment>
<dbReference type="PANTHER" id="PTHR43104:SF4">
    <property type="entry name" value="L-2-HYDROXYGLUTARATE DEHYDROGENASE, MITOCHONDRIAL"/>
    <property type="match status" value="1"/>
</dbReference>
<accession>A0A2T0RTP0</accession>
<dbReference type="PANTHER" id="PTHR43104">
    <property type="entry name" value="L-2-HYDROXYGLUTARATE DEHYDROGENASE, MITOCHONDRIAL"/>
    <property type="match status" value="1"/>
</dbReference>
<keyword evidence="8" id="KW-1185">Reference proteome</keyword>
<organism evidence="7 8">
    <name type="scientific">Aliiruegeria haliotis</name>
    <dbReference type="NCBI Taxonomy" id="1280846"/>
    <lineage>
        <taxon>Bacteria</taxon>
        <taxon>Pseudomonadati</taxon>
        <taxon>Pseudomonadota</taxon>
        <taxon>Alphaproteobacteria</taxon>
        <taxon>Rhodobacterales</taxon>
        <taxon>Roseobacteraceae</taxon>
        <taxon>Aliiruegeria</taxon>
    </lineage>
</organism>
<evidence type="ECO:0000256" key="3">
    <source>
        <dbReference type="ARBA" id="ARBA00022827"/>
    </source>
</evidence>
<dbReference type="RefSeq" id="WP_106204807.1">
    <property type="nucleotide sequence ID" value="NZ_PVTD01000003.1"/>
</dbReference>
<sequence>MADFDAAVIGAGAVGLACAAKLSQRGQSVLVLEAAAHPGEGISARNSEVIHAGLYYPTGSLKHRMCVSGRRQLYGFLEARGIACAKCGKVVVATSEAEQEKIEALLVQGQTNGVEGLRLLSASEVAGLEPEVQATAGLSSPETGIFDSHQYMFALIAIIEGAGGHVALRTPLAGATPGRGAFTLATGGAEPMQLSATRLVNSAGLSAPDVARKIEGVAMEWVPEHRFAKGNYFRLSGRAPFRRLVYPAPVDGGLGVHATIDLAGNLRFGPDVEWIPEGIRPEDLDYAVAPARGDSFYAAIRRYWPGLPEGALSPDYSGIRPKLTGPGGTADFRIDGPEVHGLPGLVNLFGIESPGLTSSLAIGDEVARILH</sequence>
<comment type="similarity">
    <text evidence="5">Belongs to the L2HGDH family.</text>
</comment>
<dbReference type="Proteomes" id="UP000239480">
    <property type="component" value="Unassembled WGS sequence"/>
</dbReference>
<name>A0A2T0RTP0_9RHOB</name>
<dbReference type="Pfam" id="PF01266">
    <property type="entry name" value="DAO"/>
    <property type="match status" value="1"/>
</dbReference>
<dbReference type="Gene3D" id="3.50.50.60">
    <property type="entry name" value="FAD/NAD(P)-binding domain"/>
    <property type="match status" value="1"/>
</dbReference>
<evidence type="ECO:0000313" key="8">
    <source>
        <dbReference type="Proteomes" id="UP000239480"/>
    </source>
</evidence>
<comment type="caution">
    <text evidence="7">The sequence shown here is derived from an EMBL/GenBank/DDBJ whole genome shotgun (WGS) entry which is preliminary data.</text>
</comment>
<dbReference type="InterPro" id="IPR036188">
    <property type="entry name" value="FAD/NAD-bd_sf"/>
</dbReference>
<evidence type="ECO:0000259" key="6">
    <source>
        <dbReference type="Pfam" id="PF01266"/>
    </source>
</evidence>
<proteinExistence type="inferred from homology"/>
<evidence type="ECO:0000256" key="4">
    <source>
        <dbReference type="ARBA" id="ARBA00023002"/>
    </source>
</evidence>
<evidence type="ECO:0000313" key="7">
    <source>
        <dbReference type="EMBL" id="PRY24443.1"/>
    </source>
</evidence>
<keyword evidence="3" id="KW-0274">FAD</keyword>
<dbReference type="SUPFAM" id="SSF51905">
    <property type="entry name" value="FAD/NAD(P)-binding domain"/>
    <property type="match status" value="1"/>
</dbReference>
<dbReference type="Gene3D" id="3.30.9.10">
    <property type="entry name" value="D-Amino Acid Oxidase, subunit A, domain 2"/>
    <property type="match status" value="1"/>
</dbReference>
<gene>
    <name evidence="7" type="ORF">CLV78_103309</name>
</gene>
<dbReference type="InterPro" id="IPR006076">
    <property type="entry name" value="FAD-dep_OxRdtase"/>
</dbReference>
<dbReference type="AlphaFoldDB" id="A0A2T0RTP0"/>
<protein>
    <submittedName>
        <fullName evidence="7">L-2-hydroxyglutarate oxidase LhgO</fullName>
    </submittedName>
</protein>
<dbReference type="OrthoDB" id="9801699at2"/>
<evidence type="ECO:0000256" key="5">
    <source>
        <dbReference type="ARBA" id="ARBA00037941"/>
    </source>
</evidence>